<evidence type="ECO:0000313" key="15">
    <source>
        <dbReference type="EMBL" id="TDS32416.1"/>
    </source>
</evidence>
<evidence type="ECO:0000256" key="7">
    <source>
        <dbReference type="ARBA" id="ARBA00022759"/>
    </source>
</evidence>
<dbReference type="InterPro" id="IPR007409">
    <property type="entry name" value="Restrct_endonuc_type1_HsdR_N"/>
</dbReference>
<evidence type="ECO:0000256" key="8">
    <source>
        <dbReference type="ARBA" id="ARBA00022801"/>
    </source>
</evidence>
<comment type="function">
    <text evidence="11">Subunit R is required for both nuclease and ATPase activities, but not for modification.</text>
</comment>
<protein>
    <recommendedName>
        <fullName evidence="11">Type I restriction enzyme endonuclease subunit</fullName>
        <shortName evidence="11">R protein</shortName>
        <ecNumber evidence="11">3.1.21.3</ecNumber>
    </recommendedName>
    <alternativeName>
        <fullName evidence="11">Type-1 restriction enzyme R protein</fullName>
    </alternativeName>
</protein>
<dbReference type="Gene3D" id="3.40.50.300">
    <property type="entry name" value="P-loop containing nucleotide triphosphate hydrolases"/>
    <property type="match status" value="2"/>
</dbReference>
<dbReference type="RefSeq" id="WP_133618103.1">
    <property type="nucleotide sequence ID" value="NZ_FMYT01000004.1"/>
</dbReference>
<comment type="subunit">
    <text evidence="3 11">The type I restriction/modification system is composed of three polypeptides R, M and S.</text>
</comment>
<dbReference type="NCBIfam" id="TIGR00348">
    <property type="entry name" value="hsdR"/>
    <property type="match status" value="1"/>
</dbReference>
<dbReference type="SUPFAM" id="SSF52540">
    <property type="entry name" value="P-loop containing nucleoside triphosphate hydrolases"/>
    <property type="match status" value="2"/>
</dbReference>
<dbReference type="Pfam" id="PF11867">
    <property type="entry name" value="T1RH-like_C"/>
    <property type="match status" value="1"/>
</dbReference>
<dbReference type="Proteomes" id="UP000324896">
    <property type="component" value="Unassembled WGS sequence"/>
</dbReference>
<comment type="catalytic activity">
    <reaction evidence="1 11">
        <text>Endonucleolytic cleavage of DNA to give random double-stranded fragments with terminal 5'-phosphates, ATP is simultaneously hydrolyzed.</text>
        <dbReference type="EC" id="3.1.21.3"/>
    </reaction>
</comment>
<dbReference type="EMBL" id="SOAA01000007">
    <property type="protein sequence ID" value="TDS32416.1"/>
    <property type="molecule type" value="Genomic_DNA"/>
</dbReference>
<evidence type="ECO:0000256" key="2">
    <source>
        <dbReference type="ARBA" id="ARBA00008598"/>
    </source>
</evidence>
<evidence type="ECO:0000313" key="16">
    <source>
        <dbReference type="Proteomes" id="UP000295758"/>
    </source>
</evidence>
<dbReference type="Pfam" id="PF04313">
    <property type="entry name" value="HSDR_N"/>
    <property type="match status" value="1"/>
</dbReference>
<dbReference type="InterPro" id="IPR004473">
    <property type="entry name" value="Restrct_endonuc_typeI_HsdR"/>
</dbReference>
<keyword evidence="4" id="KW-0540">Nuclease</keyword>
<dbReference type="InterPro" id="IPR040980">
    <property type="entry name" value="SWI2_SNF2"/>
</dbReference>
<dbReference type="PROSITE" id="PS51192">
    <property type="entry name" value="HELICASE_ATP_BIND_1"/>
    <property type="match status" value="1"/>
</dbReference>
<evidence type="ECO:0000256" key="5">
    <source>
        <dbReference type="ARBA" id="ARBA00022741"/>
    </source>
</evidence>
<dbReference type="Proteomes" id="UP000295758">
    <property type="component" value="Unassembled WGS sequence"/>
</dbReference>
<evidence type="ECO:0000256" key="9">
    <source>
        <dbReference type="ARBA" id="ARBA00022840"/>
    </source>
</evidence>
<gene>
    <name evidence="15" type="ORF">BY453_10793</name>
    <name evidence="14" type="ORF">SAMN04488597_10433</name>
</gene>
<dbReference type="InterPro" id="IPR051268">
    <property type="entry name" value="Type-I_R_enzyme_R_subunit"/>
</dbReference>
<evidence type="ECO:0000256" key="6">
    <source>
        <dbReference type="ARBA" id="ARBA00022747"/>
    </source>
</evidence>
<dbReference type="CDD" id="cd18800">
    <property type="entry name" value="SF2_C_EcoR124I-like"/>
    <property type="match status" value="1"/>
</dbReference>
<keyword evidence="5 11" id="KW-0547">Nucleotide-binding</keyword>
<dbReference type="EC" id="3.1.21.3" evidence="11"/>
<dbReference type="InterPro" id="IPR027417">
    <property type="entry name" value="P-loop_NTPase"/>
</dbReference>
<dbReference type="InterPro" id="IPR014001">
    <property type="entry name" value="Helicase_ATP-bd"/>
</dbReference>
<proteinExistence type="inferred from homology"/>
<dbReference type="GO" id="GO:0003677">
    <property type="term" value="F:DNA binding"/>
    <property type="evidence" value="ECO:0007669"/>
    <property type="project" value="UniProtKB-KW"/>
</dbReference>
<evidence type="ECO:0000313" key="14">
    <source>
        <dbReference type="EMBL" id="SDC27589.1"/>
    </source>
</evidence>
<keyword evidence="6 11" id="KW-0680">Restriction system</keyword>
<feature type="domain" description="Helicase ATP-binding" evidence="13">
    <location>
        <begin position="299"/>
        <end position="463"/>
    </location>
</feature>
<dbReference type="SMART" id="SM00487">
    <property type="entry name" value="DEXDc"/>
    <property type="match status" value="1"/>
</dbReference>
<evidence type="ECO:0000313" key="17">
    <source>
        <dbReference type="Proteomes" id="UP000324896"/>
    </source>
</evidence>
<evidence type="ECO:0000256" key="12">
    <source>
        <dbReference type="SAM" id="MobiDB-lite"/>
    </source>
</evidence>
<feature type="region of interest" description="Disordered" evidence="12">
    <location>
        <begin position="919"/>
        <end position="938"/>
    </location>
</feature>
<dbReference type="CDD" id="cd22332">
    <property type="entry name" value="HsdR_N"/>
    <property type="match status" value="1"/>
</dbReference>
<keyword evidence="7" id="KW-0255">Endonuclease</keyword>
<dbReference type="Pfam" id="PF18766">
    <property type="entry name" value="SWI2_SNF2"/>
    <property type="match status" value="1"/>
</dbReference>
<name>A0A1G6K950_9FIRM</name>
<dbReference type="GO" id="GO:0005524">
    <property type="term" value="F:ATP binding"/>
    <property type="evidence" value="ECO:0007669"/>
    <property type="project" value="UniProtKB-KW"/>
</dbReference>
<dbReference type="AlphaFoldDB" id="A0A1G6K950"/>
<evidence type="ECO:0000256" key="3">
    <source>
        <dbReference type="ARBA" id="ARBA00011296"/>
    </source>
</evidence>
<dbReference type="PANTHER" id="PTHR30195:SF15">
    <property type="entry name" value="TYPE I RESTRICTION ENZYME HINDI ENDONUCLEASE SUBUNIT"/>
    <property type="match status" value="1"/>
</dbReference>
<evidence type="ECO:0000256" key="11">
    <source>
        <dbReference type="RuleBase" id="RU364115"/>
    </source>
</evidence>
<dbReference type="PANTHER" id="PTHR30195">
    <property type="entry name" value="TYPE I SITE-SPECIFIC DEOXYRIBONUCLEASE PROTEIN SUBUNIT M AND R"/>
    <property type="match status" value="1"/>
</dbReference>
<accession>A0A1G6K950</accession>
<dbReference type="GO" id="GO:0009307">
    <property type="term" value="P:DNA restriction-modification system"/>
    <property type="evidence" value="ECO:0007669"/>
    <property type="project" value="UniProtKB-KW"/>
</dbReference>
<keyword evidence="10 11" id="KW-0238">DNA-binding</keyword>
<keyword evidence="9 11" id="KW-0067">ATP-binding</keyword>
<dbReference type="Gene3D" id="3.90.1570.50">
    <property type="match status" value="1"/>
</dbReference>
<dbReference type="GO" id="GO:0009035">
    <property type="term" value="F:type I site-specific deoxyribonuclease activity"/>
    <property type="evidence" value="ECO:0007669"/>
    <property type="project" value="UniProtKB-EC"/>
</dbReference>
<dbReference type="InterPro" id="IPR055180">
    <property type="entry name" value="HsdR_RecA-like_helicase_dom_2"/>
</dbReference>
<evidence type="ECO:0000256" key="4">
    <source>
        <dbReference type="ARBA" id="ARBA00022722"/>
    </source>
</evidence>
<evidence type="ECO:0000256" key="10">
    <source>
        <dbReference type="ARBA" id="ARBA00023125"/>
    </source>
</evidence>
<sequence length="1011" mass="116896">MTGTWDEYNQSEKPALDLFKTLGYKVYDQLDKDFLELPARESEHQVILIEELKSALKRINPWINENNLNKAVNEIRPARLKANSLMAANEMIYDKLINHISLQQDIGHGKKNQTVKYIDYDNPENNSFIAINQFRVKGKETIKPDITLFVNGLPLAVIECKNNTTCNEPEEEAINQLRRYQNIRSDDIEEGAEELFYPNQLLVAAWGDSAFSATVGAPAQAYKGWKDPYPYNKDSLKELLGKEPTGQDILLFSLFKKDRFLDIIRNFTVFEDKGNAKVKMACRYQQYRAVQKAVERIKNAESLEDRNGTVWHTQGSGKSLTMLFLALKLRRMKEIGNPTMLIVTDRVDLDEQISGTFKKCGFPNPERAGSVKDLKELLSSEAGRTIMTTIHKFQEYEREKYPVLTERENVFVMADEAHRTQFKDLASNMRRALPNAAYIGFTGTPIDKESRSTLRTFGDYIDTYTIEESVADNATLPIKYESRLAELHVEDRTLDEVFDQTFHRYSDEEKQKIKEKYATENDIAEASSRIKTIALDIIKHYAEKIAPFKAQIVAVSRQAAVRYKEAIDDLDGPEAAVLISGGHNDEGLLKKYSVDNDQKSRIVERFKNPHSSLKIIIVCDMLLTGFDAPVEQVMYLDKSLKEHNLLQAIARVNRVYPEKNYGLVVDYYGVFDNLKKALAIFNPSDVENAVTPIEDEKPRLEANHREVMKYFKNIDMDDLEACIEQFEDEEKRNDFKNDFKDFAKSMDIIMPHPIADPYRGDLYKLSKIHIAVRNRYRDDSIDIKGVGEKVKKLIDDHIRASSVRVLHDPVSILDEKEFEETLDDLKSDKAKASEMEHAIKKEINVQMDENPVYYKKLSERLEEIIEKRKNNQMSLLEQIGEMKDIINDMRTVQSKAEKLGLNKKEFALYELLLNEREKEEKGKVAEEPGEYTTGEGSDEPYINKTVKEVTQNIFYDLSEFTKIDLWRQKTEVLQKMRKTTKVHLIKYDEFKQKYESLTNKIIKLSQNIFMF</sequence>
<evidence type="ECO:0000259" key="13">
    <source>
        <dbReference type="PROSITE" id="PS51192"/>
    </source>
</evidence>
<dbReference type="EMBL" id="FMYT01000004">
    <property type="protein sequence ID" value="SDC27589.1"/>
    <property type="molecule type" value="Genomic_DNA"/>
</dbReference>
<dbReference type="Pfam" id="PF22679">
    <property type="entry name" value="T1R_D3-like"/>
    <property type="match status" value="1"/>
</dbReference>
<dbReference type="CDD" id="cd18030">
    <property type="entry name" value="DEXHc_RE_I_HsdR"/>
    <property type="match status" value="1"/>
</dbReference>
<organism evidence="14 17">
    <name type="scientific">Halanaerobium congolense</name>
    <dbReference type="NCBI Taxonomy" id="54121"/>
    <lineage>
        <taxon>Bacteria</taxon>
        <taxon>Bacillati</taxon>
        <taxon>Bacillota</taxon>
        <taxon>Clostridia</taxon>
        <taxon>Halanaerobiales</taxon>
        <taxon>Halanaerobiaceae</taxon>
        <taxon>Halanaerobium</taxon>
    </lineage>
</organism>
<comment type="similarity">
    <text evidence="2 11">Belongs to the HsdR family.</text>
</comment>
<evidence type="ECO:0000256" key="1">
    <source>
        <dbReference type="ARBA" id="ARBA00000851"/>
    </source>
</evidence>
<dbReference type="InterPro" id="IPR021810">
    <property type="entry name" value="T1RH-like_C"/>
</dbReference>
<reference evidence="15 16" key="2">
    <citation type="submission" date="2019-03" db="EMBL/GenBank/DDBJ databases">
        <title>Deep subsurface shale carbon reservoir microbial communities from Ohio and West Virginia, USA.</title>
        <authorList>
            <person name="Wrighton K."/>
        </authorList>
    </citation>
    <scope>NUCLEOTIDE SEQUENCE [LARGE SCALE GENOMIC DNA]</scope>
    <source>
        <strain evidence="15 16">UTICA-S4D12</strain>
    </source>
</reference>
<reference evidence="14 17" key="1">
    <citation type="submission" date="2016-10" db="EMBL/GenBank/DDBJ databases">
        <authorList>
            <person name="Varghese N."/>
            <person name="Submissions S."/>
        </authorList>
    </citation>
    <scope>NUCLEOTIDE SEQUENCE [LARGE SCALE GENOMIC DNA]</scope>
    <source>
        <strain evidence="14 17">WG10</strain>
    </source>
</reference>
<keyword evidence="8 11" id="KW-0378">Hydrolase</keyword>